<dbReference type="AlphaFoldDB" id="A0A255GNM8"/>
<proteinExistence type="predicted"/>
<evidence type="ECO:0000313" key="3">
    <source>
        <dbReference type="Proteomes" id="UP000215896"/>
    </source>
</evidence>
<dbReference type="RefSeq" id="WP_094404279.1">
    <property type="nucleotide sequence ID" value="NZ_NMVM01000003.1"/>
</dbReference>
<dbReference type="OrthoDB" id="9132139at2"/>
<dbReference type="Proteomes" id="UP000215896">
    <property type="component" value="Unassembled WGS sequence"/>
</dbReference>
<evidence type="ECO:0000259" key="1">
    <source>
        <dbReference type="Pfam" id="PF13302"/>
    </source>
</evidence>
<dbReference type="EMBL" id="NMVO01000001">
    <property type="protein sequence ID" value="OYO17415.1"/>
    <property type="molecule type" value="Genomic_DNA"/>
</dbReference>
<organism evidence="2 3">
    <name type="scientific">Enemella evansiae</name>
    <dbReference type="NCBI Taxonomy" id="2016499"/>
    <lineage>
        <taxon>Bacteria</taxon>
        <taxon>Bacillati</taxon>
        <taxon>Actinomycetota</taxon>
        <taxon>Actinomycetes</taxon>
        <taxon>Propionibacteriales</taxon>
        <taxon>Propionibacteriaceae</taxon>
        <taxon>Enemella</taxon>
    </lineage>
</organism>
<sequence>MAGSRHGVHRVELNGIATEVSRELIRIAFTELGLRRLTAGCFADNQASRRVLEKAGLRLEAVTRKECLHRDRGWLDGCLFAILAEEWSG</sequence>
<feature type="domain" description="N-acetyltransferase" evidence="1">
    <location>
        <begin position="14"/>
        <end position="58"/>
    </location>
</feature>
<accession>A0A255GNM8</accession>
<dbReference type="SUPFAM" id="SSF55729">
    <property type="entry name" value="Acyl-CoA N-acyltransferases (Nat)"/>
    <property type="match status" value="1"/>
</dbReference>
<protein>
    <recommendedName>
        <fullName evidence="1">N-acetyltransferase domain-containing protein</fullName>
    </recommendedName>
</protein>
<dbReference type="PANTHER" id="PTHR43441">
    <property type="entry name" value="RIBOSOMAL-PROTEIN-SERINE ACETYLTRANSFERASE"/>
    <property type="match status" value="1"/>
</dbReference>
<dbReference type="GO" id="GO:0008999">
    <property type="term" value="F:protein-N-terminal-alanine acetyltransferase activity"/>
    <property type="evidence" value="ECO:0007669"/>
    <property type="project" value="TreeGrafter"/>
</dbReference>
<dbReference type="Gene3D" id="3.40.630.30">
    <property type="match status" value="1"/>
</dbReference>
<evidence type="ECO:0000313" key="2">
    <source>
        <dbReference type="EMBL" id="OYO17415.1"/>
    </source>
</evidence>
<name>A0A255GNM8_9ACTN</name>
<dbReference type="PANTHER" id="PTHR43441:SF2">
    <property type="entry name" value="FAMILY ACETYLTRANSFERASE, PUTATIVE (AFU_ORTHOLOGUE AFUA_7G00850)-RELATED"/>
    <property type="match status" value="1"/>
</dbReference>
<comment type="caution">
    <text evidence="2">The sequence shown here is derived from an EMBL/GenBank/DDBJ whole genome shotgun (WGS) entry which is preliminary data.</text>
</comment>
<dbReference type="InterPro" id="IPR051908">
    <property type="entry name" value="Ribosomal_N-acetyltransferase"/>
</dbReference>
<dbReference type="InterPro" id="IPR016181">
    <property type="entry name" value="Acyl_CoA_acyltransferase"/>
</dbReference>
<reference evidence="2 3" key="1">
    <citation type="submission" date="2017-07" db="EMBL/GenBank/DDBJ databases">
        <title>Draft whole genome sequences of clinical Proprionibacteriaceae strains.</title>
        <authorList>
            <person name="Bernier A.-M."/>
            <person name="Bernard K."/>
            <person name="Domingo M.-C."/>
        </authorList>
    </citation>
    <scope>NUCLEOTIDE SEQUENCE [LARGE SCALE GENOMIC DNA]</scope>
    <source>
        <strain evidence="2 3">NML 030167</strain>
    </source>
</reference>
<gene>
    <name evidence="2" type="ORF">CGZ94_00450</name>
</gene>
<dbReference type="GO" id="GO:1990189">
    <property type="term" value="F:protein N-terminal-serine acetyltransferase activity"/>
    <property type="evidence" value="ECO:0007669"/>
    <property type="project" value="TreeGrafter"/>
</dbReference>
<dbReference type="Pfam" id="PF13302">
    <property type="entry name" value="Acetyltransf_3"/>
    <property type="match status" value="1"/>
</dbReference>
<keyword evidence="3" id="KW-1185">Reference proteome</keyword>
<dbReference type="InterPro" id="IPR000182">
    <property type="entry name" value="GNAT_dom"/>
</dbReference>